<protein>
    <recommendedName>
        <fullName evidence="2">SAM-dependent methyltransferase</fullName>
    </recommendedName>
</protein>
<proteinExistence type="predicted"/>
<evidence type="ECO:0000313" key="1">
    <source>
        <dbReference type="EMBL" id="CAA9403071.1"/>
    </source>
</evidence>
<sequence length="55" mass="6070">KVIERHLLPTAHGLLQLGSPEQVEALRGDPWLAATGLTLAEVRPHERGVLVLVRR</sequence>
<name>A0A6J4P0N3_9ACTN</name>
<organism evidence="1">
    <name type="scientific">uncultured Nocardioides sp</name>
    <dbReference type="NCBI Taxonomy" id="198441"/>
    <lineage>
        <taxon>Bacteria</taxon>
        <taxon>Bacillati</taxon>
        <taxon>Actinomycetota</taxon>
        <taxon>Actinomycetes</taxon>
        <taxon>Propionibacteriales</taxon>
        <taxon>Nocardioidaceae</taxon>
        <taxon>Nocardioides</taxon>
        <taxon>environmental samples</taxon>
    </lineage>
</organism>
<gene>
    <name evidence="1" type="ORF">AVDCRST_MAG06-2325</name>
</gene>
<evidence type="ECO:0008006" key="2">
    <source>
        <dbReference type="Google" id="ProtNLM"/>
    </source>
</evidence>
<dbReference type="EMBL" id="CADCUP010000154">
    <property type="protein sequence ID" value="CAA9403071.1"/>
    <property type="molecule type" value="Genomic_DNA"/>
</dbReference>
<feature type="non-terminal residue" evidence="1">
    <location>
        <position position="1"/>
    </location>
</feature>
<accession>A0A6J4P0N3</accession>
<reference evidence="1" key="1">
    <citation type="submission" date="2020-02" db="EMBL/GenBank/DDBJ databases">
        <authorList>
            <person name="Meier V. D."/>
        </authorList>
    </citation>
    <scope>NUCLEOTIDE SEQUENCE</scope>
    <source>
        <strain evidence="1">AVDCRST_MAG06</strain>
    </source>
</reference>
<dbReference type="AlphaFoldDB" id="A0A6J4P0N3"/>